<feature type="domain" description="Glycoside hydrolase family 3 N-terminal" evidence="4">
    <location>
        <begin position="17"/>
        <end position="317"/>
    </location>
</feature>
<evidence type="ECO:0000256" key="3">
    <source>
        <dbReference type="ARBA" id="ARBA00023295"/>
    </source>
</evidence>
<keyword evidence="3" id="KW-0326">Glycosidase</keyword>
<dbReference type="SUPFAM" id="SSF51445">
    <property type="entry name" value="(Trans)glycosidases"/>
    <property type="match status" value="1"/>
</dbReference>
<evidence type="ECO:0000256" key="1">
    <source>
        <dbReference type="ARBA" id="ARBA00005336"/>
    </source>
</evidence>
<keyword evidence="2 5" id="KW-0378">Hydrolase</keyword>
<protein>
    <submittedName>
        <fullName evidence="5">Glycoside hydrolase family 3 protein</fullName>
    </submittedName>
</protein>
<evidence type="ECO:0000313" key="5">
    <source>
        <dbReference type="EMBL" id="QGU28762.1"/>
    </source>
</evidence>
<dbReference type="AlphaFoldDB" id="A0A6I6DUU6"/>
<dbReference type="InterPro" id="IPR017853">
    <property type="entry name" value="GH"/>
</dbReference>
<dbReference type="GO" id="GO:0004553">
    <property type="term" value="F:hydrolase activity, hydrolyzing O-glycosyl compounds"/>
    <property type="evidence" value="ECO:0007669"/>
    <property type="project" value="InterPro"/>
</dbReference>
<reference evidence="5 6" key="1">
    <citation type="submission" date="2018-09" db="EMBL/GenBank/DDBJ databases">
        <title>Whole genome sequencing of Microbacterium oryzae strain MB-10T.</title>
        <authorList>
            <person name="Das S.K."/>
        </authorList>
    </citation>
    <scope>NUCLEOTIDE SEQUENCE [LARGE SCALE GENOMIC DNA]</scope>
    <source>
        <strain evidence="5 6">MB-10</strain>
    </source>
</reference>
<dbReference type="PANTHER" id="PTHR30480:SF16">
    <property type="entry name" value="GLYCOSIDE HYDROLASE FAMILY 3 DOMAIN PROTEIN"/>
    <property type="match status" value="1"/>
</dbReference>
<dbReference type="Proteomes" id="UP000422989">
    <property type="component" value="Chromosome"/>
</dbReference>
<evidence type="ECO:0000259" key="4">
    <source>
        <dbReference type="Pfam" id="PF00933"/>
    </source>
</evidence>
<dbReference type="PANTHER" id="PTHR30480">
    <property type="entry name" value="BETA-HEXOSAMINIDASE-RELATED"/>
    <property type="match status" value="1"/>
</dbReference>
<proteinExistence type="inferred from homology"/>
<comment type="similarity">
    <text evidence="1">Belongs to the glycosyl hydrolase 3 family.</text>
</comment>
<dbReference type="InterPro" id="IPR001764">
    <property type="entry name" value="Glyco_hydro_3_N"/>
</dbReference>
<dbReference type="KEGG" id="moj:D7D94_02980"/>
<dbReference type="EMBL" id="CP032550">
    <property type="protein sequence ID" value="QGU28762.1"/>
    <property type="molecule type" value="Genomic_DNA"/>
</dbReference>
<dbReference type="GO" id="GO:0005975">
    <property type="term" value="P:carbohydrate metabolic process"/>
    <property type="evidence" value="ECO:0007669"/>
    <property type="project" value="InterPro"/>
</dbReference>
<sequence>MSPEQRAGTVVMGHIPSRDAETVRSYLAGSNLGGFLLMGANVGWEEQTRSLTDAMAVDPALPPLIAVDQEGGAVSRLYWDRAPSARELRDQSPGATEAAFARRGALVARAGISVNFGIVADTTADTSSFIWQRVLGETPSAATSRVAAAVSGESPYVLSALKHFPGHGPVREDSHFTIPATDATLSRWNSRDARPFLAGISAQAPLVMMGHLAYTAVNPAPASLSPEWYRILRDELGFEGVAVTDDLGMLVQSGRLEYQDPVQNAITALSAGADLVLTVARSTPQTAPDMAAGIAAAVQSGTLSEERLTEAATRVVALRLQAGGAGRSLLPCEGECAAPQG</sequence>
<accession>A0A6I6DUU6</accession>
<dbReference type="Gene3D" id="3.20.20.300">
    <property type="entry name" value="Glycoside hydrolase, family 3, N-terminal domain"/>
    <property type="match status" value="1"/>
</dbReference>
<keyword evidence="6" id="KW-1185">Reference proteome</keyword>
<dbReference type="InterPro" id="IPR050226">
    <property type="entry name" value="NagZ_Beta-hexosaminidase"/>
</dbReference>
<dbReference type="GO" id="GO:0009254">
    <property type="term" value="P:peptidoglycan turnover"/>
    <property type="evidence" value="ECO:0007669"/>
    <property type="project" value="TreeGrafter"/>
</dbReference>
<dbReference type="InterPro" id="IPR036962">
    <property type="entry name" value="Glyco_hydro_3_N_sf"/>
</dbReference>
<evidence type="ECO:0000256" key="2">
    <source>
        <dbReference type="ARBA" id="ARBA00022801"/>
    </source>
</evidence>
<name>A0A6I6DUU6_9MICO</name>
<gene>
    <name evidence="5" type="ORF">D7D94_02980</name>
</gene>
<evidence type="ECO:0000313" key="6">
    <source>
        <dbReference type="Proteomes" id="UP000422989"/>
    </source>
</evidence>
<dbReference type="Pfam" id="PF00933">
    <property type="entry name" value="Glyco_hydro_3"/>
    <property type="match status" value="1"/>
</dbReference>
<dbReference type="OrthoDB" id="9805821at2"/>
<organism evidence="5 6">
    <name type="scientific">Microbacterium oryzae</name>
    <dbReference type="NCBI Taxonomy" id="743009"/>
    <lineage>
        <taxon>Bacteria</taxon>
        <taxon>Bacillati</taxon>
        <taxon>Actinomycetota</taxon>
        <taxon>Actinomycetes</taxon>
        <taxon>Micrococcales</taxon>
        <taxon>Microbacteriaceae</taxon>
        <taxon>Microbacterium</taxon>
    </lineage>
</organism>